<sequence length="312" mass="33654">MPTFAYQSINSSASTNHGVGASNSQHFTRVTHNHQAANQDSWHLVMPTADSVEPHVPIYGPAQLVAQAPRGHMARGQHSNSQFLSMIEGKARQTHQHLYRSFGKPCDLLVYGEMNGSNSEWSTMQQHAGGLVGARSTGMACNSFSVHAANTLQHQILNSGMGWIAIKTGNVNAVFVHVPNRIARNEGEATLFYQNINNFLLQQGHGGIDLVMGDTNQGSTRFTPTVLSQATGNDFLDAHSGNEVTPSDAYQRSFSGTNSTASKKYDVAVYNTATIKTINVDYISQSTAVSVNGTNMAAAVTDHMGIFIDITK</sequence>
<comment type="caution">
    <text evidence="1">The sequence shown here is derived from an EMBL/GenBank/DDBJ whole genome shotgun (WGS) entry which is preliminary data.</text>
</comment>
<evidence type="ECO:0000313" key="2">
    <source>
        <dbReference type="Proteomes" id="UP001569414"/>
    </source>
</evidence>
<accession>A0ABV4NS79</accession>
<dbReference type="Proteomes" id="UP001569414">
    <property type="component" value="Unassembled WGS sequence"/>
</dbReference>
<dbReference type="EMBL" id="JBGMEL010000018">
    <property type="protein sequence ID" value="MFA0792070.1"/>
    <property type="molecule type" value="Genomic_DNA"/>
</dbReference>
<gene>
    <name evidence="1" type="ORF">ACCI51_16090</name>
</gene>
<evidence type="ECO:0008006" key="3">
    <source>
        <dbReference type="Google" id="ProtNLM"/>
    </source>
</evidence>
<organism evidence="1 2">
    <name type="scientific">Microbulbifer echini</name>
    <dbReference type="NCBI Taxonomy" id="1529067"/>
    <lineage>
        <taxon>Bacteria</taxon>
        <taxon>Pseudomonadati</taxon>
        <taxon>Pseudomonadota</taxon>
        <taxon>Gammaproteobacteria</taxon>
        <taxon>Cellvibrionales</taxon>
        <taxon>Microbulbiferaceae</taxon>
        <taxon>Microbulbifer</taxon>
    </lineage>
</organism>
<keyword evidence="2" id="KW-1185">Reference proteome</keyword>
<protein>
    <recommendedName>
        <fullName evidence="3">Endonuclease/Exonuclease/phosphatase family protein</fullName>
    </recommendedName>
</protein>
<proteinExistence type="predicted"/>
<evidence type="ECO:0000313" key="1">
    <source>
        <dbReference type="EMBL" id="MFA0792070.1"/>
    </source>
</evidence>
<name>A0ABV4NS79_9GAMM</name>
<reference evidence="1 2" key="1">
    <citation type="submission" date="2024-08" db="EMBL/GenBank/DDBJ databases">
        <authorList>
            <person name="Ishaq N."/>
        </authorList>
    </citation>
    <scope>NUCLEOTIDE SEQUENCE [LARGE SCALE GENOMIC DNA]</scope>
    <source>
        <strain evidence="1 2">JCM 30400</strain>
    </source>
</reference>
<dbReference type="RefSeq" id="WP_371844483.1">
    <property type="nucleotide sequence ID" value="NZ_JBGMEL010000018.1"/>
</dbReference>